<evidence type="ECO:0000313" key="6">
    <source>
        <dbReference type="Proteomes" id="UP000460875"/>
    </source>
</evidence>
<evidence type="ECO:0000313" key="3">
    <source>
        <dbReference type="EMBL" id="MWR87486.1"/>
    </source>
</evidence>
<dbReference type="Proteomes" id="UP000460875">
    <property type="component" value="Unassembled WGS sequence"/>
</dbReference>
<accession>A0A146IFK9</accession>
<evidence type="ECO:0000313" key="2">
    <source>
        <dbReference type="EMBL" id="MWR39140.1"/>
    </source>
</evidence>
<dbReference type="Proteomes" id="UP000436482">
    <property type="component" value="Unassembled WGS sequence"/>
</dbReference>
<dbReference type="EMBL" id="WTRC01000029">
    <property type="protein sequence ID" value="MWT20189.1"/>
    <property type="molecule type" value="Genomic_DNA"/>
</dbReference>
<gene>
    <name evidence="4" type="ORF">GP965_04455</name>
    <name evidence="2" type="ORF">GP975_13915</name>
    <name evidence="3" type="ORF">GP979_04010</name>
</gene>
<sequence>MQKYNKVVVCCPAELVTGGPELLHQFVHHLTEQGVDAHITYYPFCSKHSTPEAYKHYKINIISLSEIEASEDILIVIPETATQISKRFPYNSIAIWWLSVDNYFGYPLSENNIYKKGVHWLKILLGKKLSLRKMREMIHFYQSEYARLFLQHNNITALSLKDYLNKSHMDIGYANVEKENVILYNPKKGIAITNKLKENFREFQFKPIENMTASEVRITLERSKLYIDFGHHPGKDRFPREAVMAGCVLITGVEGSAANEVDIPIPSRFKLDSNKFNFESEFKKCVDNIFSNFQNEIKEFEYYRNCIKNEEQDFRNDVTSFVRSYIKQK</sequence>
<dbReference type="Proteomes" id="UP000462410">
    <property type="component" value="Unassembled WGS sequence"/>
</dbReference>
<dbReference type="EMBL" id="WTQQ01000025">
    <property type="protein sequence ID" value="MWR87486.1"/>
    <property type="molecule type" value="Genomic_DNA"/>
</dbReference>
<dbReference type="PATRIC" id="fig|562.7972.peg.2099"/>
<evidence type="ECO:0008006" key="8">
    <source>
        <dbReference type="Google" id="ProtNLM"/>
    </source>
</evidence>
<evidence type="ECO:0000313" key="5">
    <source>
        <dbReference type="Proteomes" id="UP000436482"/>
    </source>
</evidence>
<protein>
    <recommendedName>
        <fullName evidence="8">Glycosyltransferase family 1 protein</fullName>
    </recommendedName>
</protein>
<evidence type="ECO:0000313" key="1">
    <source>
        <dbReference type="EMBL" id="BAU71623.1"/>
    </source>
</evidence>
<evidence type="ECO:0000313" key="7">
    <source>
        <dbReference type="Proteomes" id="UP000462410"/>
    </source>
</evidence>
<reference evidence="5 6" key="2">
    <citation type="submission" date="2019-12" db="EMBL/GenBank/DDBJ databases">
        <title>Enteriobacteria Tanzani isolates_8377-8380.</title>
        <authorList>
            <person name="Subbiah M."/>
            <person name="Call D."/>
        </authorList>
    </citation>
    <scope>NUCLEOTIDE SEQUENCE [LARGE SCALE GENOMIC DNA]</scope>
    <source>
        <strain evidence="4 7">8378wH8</strain>
        <strain evidence="2 6">8379wE2</strain>
        <strain evidence="3 5">8379wE6</strain>
    </source>
</reference>
<reference evidence="1" key="1">
    <citation type="journal article" date="2016" name="Front. Microbiol.">
        <title>Six Novel O Genotypes from Shiga Toxin-Producing Escherichia coli.</title>
        <authorList>
            <person name="Iguchi A."/>
            <person name="Iyoda S."/>
            <person name="Seto K."/>
            <person name="Nishii H."/>
            <person name="Ohnishi M."/>
            <person name="Mekata H."/>
            <person name="Ogura Y."/>
            <person name="Hayashi T."/>
        </authorList>
    </citation>
    <scope>NUCLEOTIDE SEQUENCE</scope>
    <source>
        <strain evidence="1">110062</strain>
    </source>
</reference>
<dbReference type="EMBL" id="LC125931">
    <property type="protein sequence ID" value="BAU71623.1"/>
    <property type="molecule type" value="Genomic_DNA"/>
</dbReference>
<name>A0A146IFK9_ECOLX</name>
<proteinExistence type="predicted"/>
<dbReference type="RefSeq" id="WP_053273170.1">
    <property type="nucleotide sequence ID" value="NZ_CAJSJP010000096.1"/>
</dbReference>
<organism evidence="1">
    <name type="scientific">Escherichia coli</name>
    <dbReference type="NCBI Taxonomy" id="562"/>
    <lineage>
        <taxon>Bacteria</taxon>
        <taxon>Pseudomonadati</taxon>
        <taxon>Pseudomonadota</taxon>
        <taxon>Gammaproteobacteria</taxon>
        <taxon>Enterobacterales</taxon>
        <taxon>Enterobacteriaceae</taxon>
        <taxon>Escherichia</taxon>
    </lineage>
</organism>
<evidence type="ECO:0000313" key="4">
    <source>
        <dbReference type="EMBL" id="MWT20189.1"/>
    </source>
</evidence>
<dbReference type="EMBL" id="WTQT01000288">
    <property type="protein sequence ID" value="MWR39140.1"/>
    <property type="molecule type" value="Genomic_DNA"/>
</dbReference>
<dbReference type="AlphaFoldDB" id="A0A146IFK9"/>